<evidence type="ECO:0000256" key="1">
    <source>
        <dbReference type="ARBA" id="ARBA00004613"/>
    </source>
</evidence>
<dbReference type="Pfam" id="PF01391">
    <property type="entry name" value="Collagen"/>
    <property type="match status" value="1"/>
</dbReference>
<keyword evidence="6" id="KW-1185">Reference proteome</keyword>
<evidence type="ECO:0008006" key="7">
    <source>
        <dbReference type="Google" id="ProtNLM"/>
    </source>
</evidence>
<evidence type="ECO:0000256" key="3">
    <source>
        <dbReference type="SAM" id="MobiDB-lite"/>
    </source>
</evidence>
<dbReference type="InterPro" id="IPR008160">
    <property type="entry name" value="Collagen"/>
</dbReference>
<feature type="transmembrane region" description="Helical" evidence="4">
    <location>
        <begin position="6"/>
        <end position="26"/>
    </location>
</feature>
<organism evidence="5 6">
    <name type="scientific">Rhizobium halophytocola</name>
    <dbReference type="NCBI Taxonomy" id="735519"/>
    <lineage>
        <taxon>Bacteria</taxon>
        <taxon>Pseudomonadati</taxon>
        <taxon>Pseudomonadota</taxon>
        <taxon>Alphaproteobacteria</taxon>
        <taxon>Hyphomicrobiales</taxon>
        <taxon>Rhizobiaceae</taxon>
        <taxon>Rhizobium/Agrobacterium group</taxon>
        <taxon>Rhizobium</taxon>
    </lineage>
</organism>
<dbReference type="EMBL" id="JAGGJU010000005">
    <property type="protein sequence ID" value="MBP1850522.1"/>
    <property type="molecule type" value="Genomic_DNA"/>
</dbReference>
<evidence type="ECO:0000256" key="4">
    <source>
        <dbReference type="SAM" id="Phobius"/>
    </source>
</evidence>
<gene>
    <name evidence="5" type="ORF">J2Z17_001959</name>
</gene>
<dbReference type="Proteomes" id="UP000759443">
    <property type="component" value="Unassembled WGS sequence"/>
</dbReference>
<dbReference type="PANTHER" id="PTHR15427:SF27">
    <property type="entry name" value="COMPLEMENT C1Q TUMOR NECROSIS FACTOR-RELATED PROTEIN 5"/>
    <property type="match status" value="1"/>
</dbReference>
<comment type="caution">
    <text evidence="5">The sequence shown here is derived from an EMBL/GenBank/DDBJ whole genome shotgun (WGS) entry which is preliminary data.</text>
</comment>
<keyword evidence="4" id="KW-1133">Transmembrane helix</keyword>
<keyword evidence="4" id="KW-0812">Transmembrane</keyword>
<dbReference type="InterPro" id="IPR050392">
    <property type="entry name" value="Collagen/C1q_domain"/>
</dbReference>
<feature type="region of interest" description="Disordered" evidence="3">
    <location>
        <begin position="58"/>
        <end position="106"/>
    </location>
</feature>
<dbReference type="Gene3D" id="1.20.5.320">
    <property type="entry name" value="6-Phosphogluconate Dehydrogenase, domain 3"/>
    <property type="match status" value="1"/>
</dbReference>
<evidence type="ECO:0000313" key="6">
    <source>
        <dbReference type="Proteomes" id="UP000759443"/>
    </source>
</evidence>
<proteinExistence type="predicted"/>
<accession>A0ABS4DXV3</accession>
<comment type="subcellular location">
    <subcellularLocation>
        <location evidence="1">Secreted</location>
    </subcellularLocation>
</comment>
<evidence type="ECO:0000313" key="5">
    <source>
        <dbReference type="EMBL" id="MBP1850522.1"/>
    </source>
</evidence>
<dbReference type="PANTHER" id="PTHR15427">
    <property type="entry name" value="EMILIN ELASTIN MICROFIBRIL INTERFACE-LOCATED PROTEIN ELASTIN MICROFIBRIL INTERFACER"/>
    <property type="match status" value="1"/>
</dbReference>
<evidence type="ECO:0000256" key="2">
    <source>
        <dbReference type="ARBA" id="ARBA00022525"/>
    </source>
</evidence>
<sequence>MSTGPSDLPSLITVAGALIALGIWVGNLKNQVDSSQVEVAQLKGQVTQLQELLQKTQSATLTGLRGPAGQKGEKGDPGEPGPIGPRGPRGEVGAQGEQGTPGAVGRASVSEAAIRDIVNDALEAKLRALPSGKAGNSSQPNGTTNIFDTSDCLQVNEIRSLDVLILRKGLEFCEADGRLLATVGDVAERGYVYIPVAGNGFDQCHLNHKCSFRFMGSQQYVFERVARDDQGVVALFRKAK</sequence>
<keyword evidence="4" id="KW-0472">Membrane</keyword>
<keyword evidence="2" id="KW-0964">Secreted</keyword>
<reference evidence="5 6" key="1">
    <citation type="submission" date="2021-03" db="EMBL/GenBank/DDBJ databases">
        <title>Genomic Encyclopedia of Type Strains, Phase IV (KMG-IV): sequencing the most valuable type-strain genomes for metagenomic binning, comparative biology and taxonomic classification.</title>
        <authorList>
            <person name="Goeker M."/>
        </authorList>
    </citation>
    <scope>NUCLEOTIDE SEQUENCE [LARGE SCALE GENOMIC DNA]</scope>
    <source>
        <strain evidence="5 6">DSM 21600</strain>
    </source>
</reference>
<name>A0ABS4DXV3_9HYPH</name>
<dbReference type="RefSeq" id="WP_245223999.1">
    <property type="nucleotide sequence ID" value="NZ_JAGGJU010000005.1"/>
</dbReference>
<protein>
    <recommendedName>
        <fullName evidence="7">Collagen-like protein</fullName>
    </recommendedName>
</protein>